<dbReference type="SUPFAM" id="SSF52540">
    <property type="entry name" value="P-loop containing nucleoside triphosphate hydrolases"/>
    <property type="match status" value="1"/>
</dbReference>
<dbReference type="PANTHER" id="PTHR36451">
    <property type="entry name" value="PAPS-DEPENDENT SULFOTRANSFERASE STF3"/>
    <property type="match status" value="1"/>
</dbReference>
<sequence>MRTADITAAELRLRRDALRKADACSGTPFWDYAMPALPVLLTSLHREARLSPDGLRVAENSIASALATQLRVSRLLREKPEIARVDLGGPVFITGLFRTGSTLLHRLLARHPGLRVPLLWELLSPGDPRDRPARITTARAYVEEYYRAAPAFRAIHPLSATEPEECHRLTGASLHADIYALRYRVPHYGRWLARQDLTGAYRAHRDQLRCLLWRRPSPRTGPVVLKCPSHLWHLPTLAKVYPDARIVRLHRDPVRCLTSLCNLTAVVRGARSTKVSPAEIGDYWSERVTTALDGVGPVESLHGLPVLDVSYADLVTDPVGTAGRVGEFAGAAFTPAAATGMRAYLAADPARPGPREYHPGVFGLDVPALDRRFAAYREAFGLHRTPSPTKGPST</sequence>
<dbReference type="RefSeq" id="WP_285663429.1">
    <property type="nucleotide sequence ID" value="NZ_BSTX01000002.1"/>
</dbReference>
<dbReference type="AlphaFoldDB" id="A0A9W6SLN0"/>
<dbReference type="InterPro" id="IPR052736">
    <property type="entry name" value="Stf3_sulfotransferase"/>
</dbReference>
<protein>
    <submittedName>
        <fullName evidence="1">Sulfotransferase</fullName>
    </submittedName>
</protein>
<dbReference type="InterPro" id="IPR027417">
    <property type="entry name" value="P-loop_NTPase"/>
</dbReference>
<gene>
    <name evidence="1" type="ORF">Afil01_30750</name>
</gene>
<evidence type="ECO:0000313" key="2">
    <source>
        <dbReference type="Proteomes" id="UP001165079"/>
    </source>
</evidence>
<dbReference type="Proteomes" id="UP001165079">
    <property type="component" value="Unassembled WGS sequence"/>
</dbReference>
<dbReference type="EMBL" id="BSTX01000002">
    <property type="protein sequence ID" value="GLZ78268.1"/>
    <property type="molecule type" value="Genomic_DNA"/>
</dbReference>
<dbReference type="Gene3D" id="3.40.50.300">
    <property type="entry name" value="P-loop containing nucleotide triphosphate hydrolases"/>
    <property type="match status" value="1"/>
</dbReference>
<dbReference type="PANTHER" id="PTHR36451:SF1">
    <property type="entry name" value="OMEGA-HYDROXY-BETA-DIHYDROMENAQUINONE-9 SULFOTRANSFERASE STF3"/>
    <property type="match status" value="1"/>
</dbReference>
<proteinExistence type="predicted"/>
<reference evidence="1" key="1">
    <citation type="submission" date="2023-03" db="EMBL/GenBank/DDBJ databases">
        <title>Actinorhabdospora filicis NBRC 111898.</title>
        <authorList>
            <person name="Ichikawa N."/>
            <person name="Sato H."/>
            <person name="Tonouchi N."/>
        </authorList>
    </citation>
    <scope>NUCLEOTIDE SEQUENCE</scope>
    <source>
        <strain evidence="1">NBRC 111898</strain>
    </source>
</reference>
<dbReference type="Pfam" id="PF13469">
    <property type="entry name" value="Sulfotransfer_3"/>
    <property type="match status" value="1"/>
</dbReference>
<comment type="caution">
    <text evidence="1">The sequence shown here is derived from an EMBL/GenBank/DDBJ whole genome shotgun (WGS) entry which is preliminary data.</text>
</comment>
<organism evidence="1 2">
    <name type="scientific">Actinorhabdospora filicis</name>
    <dbReference type="NCBI Taxonomy" id="1785913"/>
    <lineage>
        <taxon>Bacteria</taxon>
        <taxon>Bacillati</taxon>
        <taxon>Actinomycetota</taxon>
        <taxon>Actinomycetes</taxon>
        <taxon>Micromonosporales</taxon>
        <taxon>Micromonosporaceae</taxon>
        <taxon>Actinorhabdospora</taxon>
    </lineage>
</organism>
<keyword evidence="2" id="KW-1185">Reference proteome</keyword>
<evidence type="ECO:0000313" key="1">
    <source>
        <dbReference type="EMBL" id="GLZ78268.1"/>
    </source>
</evidence>
<accession>A0A9W6SLN0</accession>
<name>A0A9W6SLN0_9ACTN</name>